<gene>
    <name evidence="1" type="ORF">CVLEPA_LOCUS13908</name>
    <name evidence="2" type="ORF">CVLEPA_LOCUS13932</name>
</gene>
<dbReference type="Proteomes" id="UP001642483">
    <property type="component" value="Unassembled WGS sequence"/>
</dbReference>
<keyword evidence="3" id="KW-1185">Reference proteome</keyword>
<dbReference type="EMBL" id="CAWYQH010000096">
    <property type="protein sequence ID" value="CAK8682877.1"/>
    <property type="molecule type" value="Genomic_DNA"/>
</dbReference>
<sequence length="73" mass="8246">MSTIGLSNQCLSIQSAEWRSGIVLGPYPRGRWIETILFYLSSCDRIVVSTPRCGRGNPGSNPGNSRFFFYWIE</sequence>
<organism evidence="2 3">
    <name type="scientific">Clavelina lepadiformis</name>
    <name type="common">Light-bulb sea squirt</name>
    <name type="synonym">Ascidia lepadiformis</name>
    <dbReference type="NCBI Taxonomy" id="159417"/>
    <lineage>
        <taxon>Eukaryota</taxon>
        <taxon>Metazoa</taxon>
        <taxon>Chordata</taxon>
        <taxon>Tunicata</taxon>
        <taxon>Ascidiacea</taxon>
        <taxon>Aplousobranchia</taxon>
        <taxon>Clavelinidae</taxon>
        <taxon>Clavelina</taxon>
    </lineage>
</organism>
<reference evidence="2 3" key="1">
    <citation type="submission" date="2024-02" db="EMBL/GenBank/DDBJ databases">
        <authorList>
            <person name="Daric V."/>
            <person name="Darras S."/>
        </authorList>
    </citation>
    <scope>NUCLEOTIDE SEQUENCE [LARGE SCALE GENOMIC DNA]</scope>
</reference>
<evidence type="ECO:0000313" key="1">
    <source>
        <dbReference type="EMBL" id="CAK8682875.1"/>
    </source>
</evidence>
<proteinExistence type="predicted"/>
<dbReference type="EMBL" id="CAWYQH010000096">
    <property type="protein sequence ID" value="CAK8682875.1"/>
    <property type="molecule type" value="Genomic_DNA"/>
</dbReference>
<comment type="caution">
    <text evidence="2">The sequence shown here is derived from an EMBL/GenBank/DDBJ whole genome shotgun (WGS) entry which is preliminary data.</text>
</comment>
<evidence type="ECO:0000313" key="3">
    <source>
        <dbReference type="Proteomes" id="UP001642483"/>
    </source>
</evidence>
<name>A0ABP0FTE1_CLALP</name>
<accession>A0ABP0FTE1</accession>
<protein>
    <submittedName>
        <fullName evidence="2">Uncharacterized protein</fullName>
    </submittedName>
</protein>
<evidence type="ECO:0000313" key="2">
    <source>
        <dbReference type="EMBL" id="CAK8682877.1"/>
    </source>
</evidence>